<dbReference type="EMBL" id="CYRX01000025">
    <property type="protein sequence ID" value="CUH60505.1"/>
    <property type="molecule type" value="Genomic_DNA"/>
</dbReference>
<reference evidence="2 3" key="1">
    <citation type="submission" date="2015-09" db="EMBL/GenBank/DDBJ databases">
        <authorList>
            <consortium name="Swine Surveillance"/>
        </authorList>
    </citation>
    <scope>NUCLEOTIDE SEQUENCE [LARGE SCALE GENOMIC DNA]</scope>
    <source>
        <strain evidence="2 3">CECT 5294</strain>
    </source>
</reference>
<feature type="domain" description="Restriction system protein Mrr-like N-terminal" evidence="1">
    <location>
        <begin position="19"/>
        <end position="101"/>
    </location>
</feature>
<sequence length="114" mass="12601">MMGRTFLIEPDGLPDLPAMMLVTLGALRDLGGSANINELDEKILELEGVTEAEQAIPMKGDDPRLRANYYLAWARTFLRRGGAIENSARGIWNLTSQGSTIENNREQARNANNL</sequence>
<proteinExistence type="predicted"/>
<protein>
    <recommendedName>
        <fullName evidence="1">Restriction system protein Mrr-like N-terminal domain-containing protein</fullName>
    </recommendedName>
</protein>
<gene>
    <name evidence="2" type="ORF">THS5294_01800</name>
</gene>
<evidence type="ECO:0000313" key="3">
    <source>
        <dbReference type="Proteomes" id="UP000051298"/>
    </source>
</evidence>
<evidence type="ECO:0000313" key="2">
    <source>
        <dbReference type="EMBL" id="CUH60505.1"/>
    </source>
</evidence>
<dbReference type="Pfam" id="PF14338">
    <property type="entry name" value="Mrr_N"/>
    <property type="match status" value="1"/>
</dbReference>
<name>A0A0P1FJY5_9RHOB</name>
<dbReference type="AlphaFoldDB" id="A0A0P1FJY5"/>
<organism evidence="2 3">
    <name type="scientific">Thalassobacter stenotrophicus</name>
    <dbReference type="NCBI Taxonomy" id="266809"/>
    <lineage>
        <taxon>Bacteria</taxon>
        <taxon>Pseudomonadati</taxon>
        <taxon>Pseudomonadota</taxon>
        <taxon>Alphaproteobacteria</taxon>
        <taxon>Rhodobacterales</taxon>
        <taxon>Roseobacteraceae</taxon>
        <taxon>Thalassobacter</taxon>
    </lineage>
</organism>
<dbReference type="Proteomes" id="UP000051298">
    <property type="component" value="Unassembled WGS sequence"/>
</dbReference>
<dbReference type="InterPro" id="IPR025745">
    <property type="entry name" value="Mrr-like_N_dom"/>
</dbReference>
<evidence type="ECO:0000259" key="1">
    <source>
        <dbReference type="Pfam" id="PF14338"/>
    </source>
</evidence>
<accession>A0A0P1FJY5</accession>